<dbReference type="GO" id="GO:0009945">
    <property type="term" value="P:radial axis specification"/>
    <property type="evidence" value="ECO:0007669"/>
    <property type="project" value="UniProtKB-ARBA"/>
</dbReference>
<dbReference type="PANTHER" id="PTHR48006">
    <property type="entry name" value="LEUCINE-RICH REPEAT-CONTAINING PROTEIN DDB_G0281931-RELATED"/>
    <property type="match status" value="1"/>
</dbReference>
<evidence type="ECO:0000256" key="17">
    <source>
        <dbReference type="ARBA" id="ARBA00023170"/>
    </source>
</evidence>
<dbReference type="PANTHER" id="PTHR48006:SF94">
    <property type="entry name" value="PROTEIN KINASE DOMAIN-CONTAINING PROTEIN"/>
    <property type="match status" value="1"/>
</dbReference>
<evidence type="ECO:0000256" key="15">
    <source>
        <dbReference type="ARBA" id="ARBA00022989"/>
    </source>
</evidence>
<feature type="domain" description="Protein kinase" evidence="22">
    <location>
        <begin position="21"/>
        <end position="298"/>
    </location>
</feature>
<evidence type="ECO:0000256" key="21">
    <source>
        <dbReference type="RuleBase" id="RU000304"/>
    </source>
</evidence>
<keyword evidence="8" id="KW-0808">Transferase</keyword>
<dbReference type="Gene3D" id="3.30.200.20">
    <property type="entry name" value="Phosphorylase Kinase, domain 1"/>
    <property type="match status" value="1"/>
</dbReference>
<organism evidence="23 24">
    <name type="scientific">Phtheirospermum japonicum</name>
    <dbReference type="NCBI Taxonomy" id="374723"/>
    <lineage>
        <taxon>Eukaryota</taxon>
        <taxon>Viridiplantae</taxon>
        <taxon>Streptophyta</taxon>
        <taxon>Embryophyta</taxon>
        <taxon>Tracheophyta</taxon>
        <taxon>Spermatophyta</taxon>
        <taxon>Magnoliopsida</taxon>
        <taxon>eudicotyledons</taxon>
        <taxon>Gunneridae</taxon>
        <taxon>Pentapetalae</taxon>
        <taxon>asterids</taxon>
        <taxon>lamiids</taxon>
        <taxon>Lamiales</taxon>
        <taxon>Orobanchaceae</taxon>
        <taxon>Orobanchaceae incertae sedis</taxon>
        <taxon>Phtheirospermum</taxon>
    </lineage>
</organism>
<dbReference type="SMART" id="SM00220">
    <property type="entry name" value="S_TKc"/>
    <property type="match status" value="1"/>
</dbReference>
<dbReference type="Proteomes" id="UP000653305">
    <property type="component" value="Unassembled WGS sequence"/>
</dbReference>
<gene>
    <name evidence="23" type="ORF">PHJA_002672400</name>
</gene>
<keyword evidence="11" id="KW-0677">Repeat</keyword>
<dbReference type="InterPro" id="IPR008271">
    <property type="entry name" value="Ser/Thr_kinase_AS"/>
</dbReference>
<evidence type="ECO:0000256" key="1">
    <source>
        <dbReference type="ARBA" id="ARBA00004251"/>
    </source>
</evidence>
<dbReference type="GO" id="GO:0009414">
    <property type="term" value="P:response to water deprivation"/>
    <property type="evidence" value="ECO:0007669"/>
    <property type="project" value="UniProtKB-ARBA"/>
</dbReference>
<feature type="binding site" evidence="20">
    <location>
        <position position="49"/>
    </location>
    <ligand>
        <name>ATP</name>
        <dbReference type="ChEBI" id="CHEBI:30616"/>
    </ligand>
</feature>
<dbReference type="PROSITE" id="PS00107">
    <property type="entry name" value="PROTEIN_KINASE_ATP"/>
    <property type="match status" value="1"/>
</dbReference>
<dbReference type="PROSITE" id="PS00108">
    <property type="entry name" value="PROTEIN_KINASE_ST"/>
    <property type="match status" value="1"/>
</dbReference>
<evidence type="ECO:0000259" key="22">
    <source>
        <dbReference type="PROSITE" id="PS50011"/>
    </source>
</evidence>
<keyword evidence="3" id="KW-0217">Developmental protein</keyword>
<evidence type="ECO:0000256" key="18">
    <source>
        <dbReference type="ARBA" id="ARBA00047899"/>
    </source>
</evidence>
<comment type="caution">
    <text evidence="23">The sequence shown here is derived from an EMBL/GenBank/DDBJ whole genome shotgun (WGS) entry which is preliminary data.</text>
</comment>
<evidence type="ECO:0000313" key="24">
    <source>
        <dbReference type="Proteomes" id="UP000653305"/>
    </source>
</evidence>
<dbReference type="GO" id="GO:0009942">
    <property type="term" value="P:longitudinal axis specification"/>
    <property type="evidence" value="ECO:0007669"/>
    <property type="project" value="UniProtKB-ARBA"/>
</dbReference>
<comment type="similarity">
    <text evidence="21">Belongs to the protein kinase superfamily.</text>
</comment>
<evidence type="ECO:0000256" key="13">
    <source>
        <dbReference type="ARBA" id="ARBA00022777"/>
    </source>
</evidence>
<evidence type="ECO:0000256" key="12">
    <source>
        <dbReference type="ARBA" id="ARBA00022741"/>
    </source>
</evidence>
<keyword evidence="15" id="KW-1133">Transmembrane helix</keyword>
<dbReference type="GO" id="GO:0005524">
    <property type="term" value="F:ATP binding"/>
    <property type="evidence" value="ECO:0007669"/>
    <property type="project" value="UniProtKB-UniRule"/>
</dbReference>
<dbReference type="InterPro" id="IPR011009">
    <property type="entry name" value="Kinase-like_dom_sf"/>
</dbReference>
<evidence type="ECO:0000256" key="16">
    <source>
        <dbReference type="ARBA" id="ARBA00023136"/>
    </source>
</evidence>
<protein>
    <recommendedName>
        <fullName evidence="2">non-specific serine/threonine protein kinase</fullName>
        <ecNumber evidence="2">2.7.11.1</ecNumber>
    </recommendedName>
</protein>
<accession>A0A830D3S8</accession>
<evidence type="ECO:0000256" key="20">
    <source>
        <dbReference type="PROSITE-ProRule" id="PRU10141"/>
    </source>
</evidence>
<evidence type="ECO:0000256" key="4">
    <source>
        <dbReference type="ARBA" id="ARBA00022475"/>
    </source>
</evidence>
<dbReference type="Gene3D" id="1.10.510.10">
    <property type="entry name" value="Transferase(Phosphotransferase) domain 1"/>
    <property type="match status" value="1"/>
</dbReference>
<evidence type="ECO:0000256" key="5">
    <source>
        <dbReference type="ARBA" id="ARBA00022527"/>
    </source>
</evidence>
<name>A0A830D3S8_9LAMI</name>
<comment type="catalytic activity">
    <reaction evidence="18">
        <text>L-threonyl-[protein] + ATP = O-phospho-L-threonyl-[protein] + ADP + H(+)</text>
        <dbReference type="Rhea" id="RHEA:46608"/>
        <dbReference type="Rhea" id="RHEA-COMP:11060"/>
        <dbReference type="Rhea" id="RHEA-COMP:11605"/>
        <dbReference type="ChEBI" id="CHEBI:15378"/>
        <dbReference type="ChEBI" id="CHEBI:30013"/>
        <dbReference type="ChEBI" id="CHEBI:30616"/>
        <dbReference type="ChEBI" id="CHEBI:61977"/>
        <dbReference type="ChEBI" id="CHEBI:456216"/>
        <dbReference type="EC" id="2.7.11.1"/>
    </reaction>
</comment>
<dbReference type="AlphaFoldDB" id="A0A830D3S8"/>
<proteinExistence type="inferred from homology"/>
<evidence type="ECO:0000256" key="14">
    <source>
        <dbReference type="ARBA" id="ARBA00022840"/>
    </source>
</evidence>
<keyword evidence="14 20" id="KW-0067">ATP-binding</keyword>
<keyword evidence="4" id="KW-1003">Cell membrane</keyword>
<keyword evidence="16" id="KW-0472">Membrane</keyword>
<keyword evidence="13 23" id="KW-0418">Kinase</keyword>
<evidence type="ECO:0000256" key="8">
    <source>
        <dbReference type="ARBA" id="ARBA00022679"/>
    </source>
</evidence>
<comment type="subcellular location">
    <subcellularLocation>
        <location evidence="1">Cell membrane</location>
        <topology evidence="1">Single-pass type I membrane protein</topology>
    </subcellularLocation>
</comment>
<keyword evidence="17 23" id="KW-0675">Receptor</keyword>
<dbReference type="EC" id="2.7.11.1" evidence="2"/>
<dbReference type="OrthoDB" id="1896041at2759"/>
<reference evidence="23" key="1">
    <citation type="submission" date="2020-07" db="EMBL/GenBank/DDBJ databases">
        <title>Ethylene signaling mediates host invasion by parasitic plants.</title>
        <authorList>
            <person name="Yoshida S."/>
        </authorList>
    </citation>
    <scope>NUCLEOTIDE SEQUENCE</scope>
    <source>
        <strain evidence="23">Okayama</strain>
    </source>
</reference>
<evidence type="ECO:0000256" key="11">
    <source>
        <dbReference type="ARBA" id="ARBA00022737"/>
    </source>
</evidence>
<evidence type="ECO:0000256" key="2">
    <source>
        <dbReference type="ARBA" id="ARBA00012513"/>
    </source>
</evidence>
<comment type="catalytic activity">
    <reaction evidence="19">
        <text>L-seryl-[protein] + ATP = O-phospho-L-seryl-[protein] + ADP + H(+)</text>
        <dbReference type="Rhea" id="RHEA:17989"/>
        <dbReference type="Rhea" id="RHEA-COMP:9863"/>
        <dbReference type="Rhea" id="RHEA-COMP:11604"/>
        <dbReference type="ChEBI" id="CHEBI:15378"/>
        <dbReference type="ChEBI" id="CHEBI:29999"/>
        <dbReference type="ChEBI" id="CHEBI:30616"/>
        <dbReference type="ChEBI" id="CHEBI:83421"/>
        <dbReference type="ChEBI" id="CHEBI:456216"/>
        <dbReference type="EC" id="2.7.11.1"/>
    </reaction>
</comment>
<evidence type="ECO:0000256" key="3">
    <source>
        <dbReference type="ARBA" id="ARBA00022473"/>
    </source>
</evidence>
<dbReference type="InterPro" id="IPR017441">
    <property type="entry name" value="Protein_kinase_ATP_BS"/>
</dbReference>
<dbReference type="InterPro" id="IPR051824">
    <property type="entry name" value="LRR_Rcpt-Like_S/T_Kinase"/>
</dbReference>
<keyword evidence="10" id="KW-0732">Signal</keyword>
<dbReference type="InterPro" id="IPR000719">
    <property type="entry name" value="Prot_kinase_dom"/>
</dbReference>
<dbReference type="GO" id="GO:0004674">
    <property type="term" value="F:protein serine/threonine kinase activity"/>
    <property type="evidence" value="ECO:0007669"/>
    <property type="project" value="UniProtKB-KW"/>
</dbReference>
<keyword evidence="24" id="KW-1185">Reference proteome</keyword>
<keyword evidence="5 21" id="KW-0723">Serine/threonine-protein kinase</keyword>
<evidence type="ECO:0000256" key="6">
    <source>
        <dbReference type="ARBA" id="ARBA00022553"/>
    </source>
</evidence>
<keyword evidence="6" id="KW-0597">Phosphoprotein</keyword>
<dbReference type="FunFam" id="1.10.510.10:FF:000192">
    <property type="entry name" value="LRR receptor-like serine/threonine-protein kinase RPK2"/>
    <property type="match status" value="1"/>
</dbReference>
<dbReference type="GO" id="GO:0048508">
    <property type="term" value="P:embryonic meristem development"/>
    <property type="evidence" value="ECO:0007669"/>
    <property type="project" value="UniProtKB-ARBA"/>
</dbReference>
<dbReference type="SUPFAM" id="SSF56112">
    <property type="entry name" value="Protein kinase-like (PK-like)"/>
    <property type="match status" value="1"/>
</dbReference>
<dbReference type="PROSITE" id="PS50011">
    <property type="entry name" value="PROTEIN_KINASE_DOM"/>
    <property type="match status" value="1"/>
</dbReference>
<keyword evidence="9" id="KW-0812">Transmembrane</keyword>
<dbReference type="GO" id="GO:0005886">
    <property type="term" value="C:plasma membrane"/>
    <property type="evidence" value="ECO:0007669"/>
    <property type="project" value="UniProtKB-SubCell"/>
</dbReference>
<dbReference type="PIRSF" id="PIRSF000654">
    <property type="entry name" value="Integrin-linked_kinase"/>
    <property type="match status" value="1"/>
</dbReference>
<dbReference type="GO" id="GO:0009409">
    <property type="term" value="P:response to cold"/>
    <property type="evidence" value="ECO:0007669"/>
    <property type="project" value="UniProtKB-ARBA"/>
</dbReference>
<keyword evidence="7" id="KW-0433">Leucine-rich repeat</keyword>
<sequence length="298" mass="33576">MFKNIGVDLTHEKIVRATENFSRRHCIGNGGFGSAYRAEVGPGNVVAVKRLTAERQQGAPQFDAEVSILGRVKHPNLITLIGYYASQTEMFLIYNYLPGGNLDRFIRNRARRTFDWGVLHKIATHVASAIYYLHHQCNPRVLHRDIKPSNILLDGDDNAYLSDFGLSKILAVSETHATTRVAGTYGYIAPEYALTGRVSNKADVYSYGIVLLELMSDKRALDPSFYLHEDGFNVVSYARMLMNQGRAEDLFTACLWDMGPRDRLIKLLHLAVLCTVESVSVRPTMRQVLQRLKQIQSP</sequence>
<evidence type="ECO:0000256" key="10">
    <source>
        <dbReference type="ARBA" id="ARBA00022729"/>
    </source>
</evidence>
<keyword evidence="12 20" id="KW-0547">Nucleotide-binding</keyword>
<dbReference type="FunFam" id="3.30.200.20:FF:000260">
    <property type="entry name" value="LRR receptor-like serine/threonine-protein kinase RPK2"/>
    <property type="match status" value="1"/>
</dbReference>
<evidence type="ECO:0000256" key="19">
    <source>
        <dbReference type="ARBA" id="ARBA00048679"/>
    </source>
</evidence>
<evidence type="ECO:0000313" key="23">
    <source>
        <dbReference type="EMBL" id="GFQ05283.1"/>
    </source>
</evidence>
<dbReference type="Pfam" id="PF00069">
    <property type="entry name" value="Pkinase"/>
    <property type="match status" value="1"/>
</dbReference>
<evidence type="ECO:0000256" key="9">
    <source>
        <dbReference type="ARBA" id="ARBA00022692"/>
    </source>
</evidence>
<evidence type="ECO:0000256" key="7">
    <source>
        <dbReference type="ARBA" id="ARBA00022614"/>
    </source>
</evidence>
<dbReference type="EMBL" id="BMAC01001041">
    <property type="protein sequence ID" value="GFQ05283.1"/>
    <property type="molecule type" value="Genomic_DNA"/>
</dbReference>